<protein>
    <recommendedName>
        <fullName evidence="7">Orotidine 5'-phosphate decarboxylase</fullName>
        <ecNumber evidence="7">4.1.1.23</ecNumber>
    </recommendedName>
    <alternativeName>
        <fullName evidence="7">OMP decarboxylase</fullName>
        <shortName evidence="7">OMPDCase</shortName>
        <shortName evidence="7">OMPdecase</shortName>
    </alternativeName>
</protein>
<dbReference type="HAMAP" id="MF_01200_B">
    <property type="entry name" value="OMPdecase_type1_B"/>
    <property type="match status" value="1"/>
</dbReference>
<dbReference type="GO" id="GO:0005829">
    <property type="term" value="C:cytosol"/>
    <property type="evidence" value="ECO:0007669"/>
    <property type="project" value="TreeGrafter"/>
</dbReference>
<feature type="binding site" evidence="7 9">
    <location>
        <position position="228"/>
    </location>
    <ligand>
        <name>substrate</name>
    </ligand>
</feature>
<feature type="active site" description="For OMPdecase activity" evidence="8">
    <location>
        <position position="79"/>
    </location>
</feature>
<evidence type="ECO:0000313" key="12">
    <source>
        <dbReference type="EMBL" id="KYF59050.1"/>
    </source>
</evidence>
<dbReference type="SUPFAM" id="SSF51366">
    <property type="entry name" value="Ribulose-phoshate binding barrel"/>
    <property type="match status" value="1"/>
</dbReference>
<dbReference type="GO" id="GO:0006207">
    <property type="term" value="P:'de novo' pyrimidine nucleobase biosynthetic process"/>
    <property type="evidence" value="ECO:0007669"/>
    <property type="project" value="InterPro"/>
</dbReference>
<dbReference type="AlphaFoldDB" id="A0A150PTP7"/>
<name>A0A150PTP7_SORCE</name>
<evidence type="ECO:0000256" key="10">
    <source>
        <dbReference type="RuleBase" id="RU000512"/>
    </source>
</evidence>
<dbReference type="InterPro" id="IPR047596">
    <property type="entry name" value="OMPdecase_bac"/>
</dbReference>
<evidence type="ECO:0000256" key="5">
    <source>
        <dbReference type="ARBA" id="ARBA00023239"/>
    </source>
</evidence>
<comment type="pathway">
    <text evidence="2 7 10">Pyrimidine metabolism; UMP biosynthesis via de novo pathway; UMP from orotate: step 2/2.</text>
</comment>
<feature type="domain" description="Orotidine 5'-phosphate decarboxylase" evidence="11">
    <location>
        <begin position="22"/>
        <end position="244"/>
    </location>
</feature>
<proteinExistence type="inferred from homology"/>
<dbReference type="InterPro" id="IPR018089">
    <property type="entry name" value="OMPdecase_AS"/>
</dbReference>
<dbReference type="UniPathway" id="UPA00070">
    <property type="reaction ID" value="UER00120"/>
</dbReference>
<keyword evidence="3 7" id="KW-0210">Decarboxylase</keyword>
<feature type="active site" description="For OMPdecase activity" evidence="8">
    <location>
        <position position="77"/>
    </location>
</feature>
<dbReference type="Gene3D" id="3.20.20.70">
    <property type="entry name" value="Aldolase class I"/>
    <property type="match status" value="1"/>
</dbReference>
<sequence length="256" mass="26518">MPNSVRQRTSLGGSSLDEARRRLVFPLDYPSLDEARAAATRVAPSIGVLKVGLELFVREGPRAVEIGKDLGLDVFLDLKLHDIPATVAGAVASAASLGVRYLTVHAAGGAEMLQRAAQEAARAPELILLAVTLLTSLDDGDLAAQGVQGSASEHVVRMAQLARGAGIHGFVASPHEVPALRQALGSGELLVTPGIRLGPGPGARVDDQKRIATPSAAISAGADLLVVGRPIREAADPLATARSIVQEIAHTLHPPR</sequence>
<dbReference type="NCBIfam" id="TIGR01740">
    <property type="entry name" value="pyrF"/>
    <property type="match status" value="1"/>
</dbReference>
<reference evidence="12 13" key="1">
    <citation type="submission" date="2014-02" db="EMBL/GenBank/DDBJ databases">
        <title>The small core and large imbalanced accessory genome model reveals a collaborative survival strategy of Sorangium cellulosum strains in nature.</title>
        <authorList>
            <person name="Han K."/>
            <person name="Peng R."/>
            <person name="Blom J."/>
            <person name="Li Y.-Z."/>
        </authorList>
    </citation>
    <scope>NUCLEOTIDE SEQUENCE [LARGE SCALE GENOMIC DNA]</scope>
    <source>
        <strain evidence="12 13">So0157-25</strain>
    </source>
</reference>
<dbReference type="EMBL" id="JELY01000534">
    <property type="protein sequence ID" value="KYF59050.1"/>
    <property type="molecule type" value="Genomic_DNA"/>
</dbReference>
<dbReference type="NCBIfam" id="NF001273">
    <property type="entry name" value="PRK00230.1"/>
    <property type="match status" value="1"/>
</dbReference>
<dbReference type="GO" id="GO:0004590">
    <property type="term" value="F:orotidine-5'-phosphate decarboxylase activity"/>
    <property type="evidence" value="ECO:0007669"/>
    <property type="project" value="UniProtKB-UniRule"/>
</dbReference>
<dbReference type="PROSITE" id="PS00156">
    <property type="entry name" value="OMPDECASE"/>
    <property type="match status" value="1"/>
</dbReference>
<comment type="similarity">
    <text evidence="7">Belongs to the OMP decarboxylase family. Type 1 subfamily.</text>
</comment>
<comment type="catalytic activity">
    <reaction evidence="6 7 10">
        <text>orotidine 5'-phosphate + H(+) = UMP + CO2</text>
        <dbReference type="Rhea" id="RHEA:11596"/>
        <dbReference type="ChEBI" id="CHEBI:15378"/>
        <dbReference type="ChEBI" id="CHEBI:16526"/>
        <dbReference type="ChEBI" id="CHEBI:57538"/>
        <dbReference type="ChEBI" id="CHEBI:57865"/>
        <dbReference type="EC" id="4.1.1.23"/>
    </reaction>
</comment>
<feature type="binding site" evidence="7 9">
    <location>
        <position position="28"/>
    </location>
    <ligand>
        <name>substrate</name>
    </ligand>
</feature>
<dbReference type="PANTHER" id="PTHR32119">
    <property type="entry name" value="OROTIDINE 5'-PHOSPHATE DECARBOXYLASE"/>
    <property type="match status" value="1"/>
</dbReference>
<dbReference type="InterPro" id="IPR011060">
    <property type="entry name" value="RibuloseP-bd_barrel"/>
</dbReference>
<dbReference type="InterPro" id="IPR001754">
    <property type="entry name" value="OMPdeCOase_dom"/>
</dbReference>
<feature type="binding site" evidence="7">
    <location>
        <begin position="77"/>
        <end position="86"/>
    </location>
    <ligand>
        <name>substrate</name>
    </ligand>
</feature>
<evidence type="ECO:0000259" key="11">
    <source>
        <dbReference type="SMART" id="SM00934"/>
    </source>
</evidence>
<gene>
    <name evidence="7" type="primary">pyrF</name>
    <name evidence="12" type="ORF">BE08_07135</name>
</gene>
<evidence type="ECO:0000256" key="1">
    <source>
        <dbReference type="ARBA" id="ARBA00002356"/>
    </source>
</evidence>
<dbReference type="GO" id="GO:0044205">
    <property type="term" value="P:'de novo' UMP biosynthetic process"/>
    <property type="evidence" value="ECO:0007669"/>
    <property type="project" value="UniProtKB-UniRule"/>
</dbReference>
<evidence type="ECO:0000256" key="8">
    <source>
        <dbReference type="PIRSR" id="PIRSR614732-1"/>
    </source>
</evidence>
<dbReference type="SMART" id="SM00934">
    <property type="entry name" value="OMPdecase"/>
    <property type="match status" value="1"/>
</dbReference>
<evidence type="ECO:0000256" key="2">
    <source>
        <dbReference type="ARBA" id="ARBA00004861"/>
    </source>
</evidence>
<feature type="binding site" evidence="7 9">
    <location>
        <position position="135"/>
    </location>
    <ligand>
        <name>substrate</name>
    </ligand>
</feature>
<keyword evidence="5 7" id="KW-0456">Lyase</keyword>
<evidence type="ECO:0000256" key="7">
    <source>
        <dbReference type="HAMAP-Rule" id="MF_01200"/>
    </source>
</evidence>
<evidence type="ECO:0000256" key="6">
    <source>
        <dbReference type="ARBA" id="ARBA00049157"/>
    </source>
</evidence>
<feature type="binding site" evidence="7 9">
    <location>
        <position position="196"/>
    </location>
    <ligand>
        <name>substrate</name>
    </ligand>
</feature>
<evidence type="ECO:0000256" key="3">
    <source>
        <dbReference type="ARBA" id="ARBA00022793"/>
    </source>
</evidence>
<dbReference type="PANTHER" id="PTHR32119:SF2">
    <property type="entry name" value="OROTIDINE 5'-PHOSPHATE DECARBOXYLASE"/>
    <property type="match status" value="1"/>
</dbReference>
<feature type="binding site" evidence="7 9">
    <location>
        <position position="50"/>
    </location>
    <ligand>
        <name>substrate</name>
    </ligand>
</feature>
<comment type="caution">
    <text evidence="12">The sequence shown here is derived from an EMBL/GenBank/DDBJ whole genome shotgun (WGS) entry which is preliminary data.</text>
</comment>
<dbReference type="Proteomes" id="UP000075420">
    <property type="component" value="Unassembled WGS sequence"/>
</dbReference>
<evidence type="ECO:0000256" key="9">
    <source>
        <dbReference type="PIRSR" id="PIRSR614732-2"/>
    </source>
</evidence>
<dbReference type="CDD" id="cd04725">
    <property type="entry name" value="OMP_decarboxylase_like"/>
    <property type="match status" value="1"/>
</dbReference>
<dbReference type="Pfam" id="PF00215">
    <property type="entry name" value="OMPdecase"/>
    <property type="match status" value="1"/>
</dbReference>
<feature type="binding site" evidence="7 9">
    <location>
        <position position="208"/>
    </location>
    <ligand>
        <name>substrate</name>
    </ligand>
</feature>
<comment type="subunit">
    <text evidence="7">Homodimer.</text>
</comment>
<dbReference type="EC" id="4.1.1.23" evidence="7"/>
<dbReference type="InterPro" id="IPR013785">
    <property type="entry name" value="Aldolase_TIM"/>
</dbReference>
<feature type="active site" description="Proton donor" evidence="7">
    <location>
        <position position="79"/>
    </location>
</feature>
<accession>A0A150PTP7</accession>
<comment type="function">
    <text evidence="1 7">Catalyzes the decarboxylation of orotidine 5'-monophosphate (OMP) to uridine 5'-monophosphate (UMP).</text>
</comment>
<evidence type="ECO:0000313" key="13">
    <source>
        <dbReference type="Proteomes" id="UP000075420"/>
    </source>
</evidence>
<evidence type="ECO:0000256" key="4">
    <source>
        <dbReference type="ARBA" id="ARBA00022975"/>
    </source>
</evidence>
<organism evidence="12 13">
    <name type="scientific">Sorangium cellulosum</name>
    <name type="common">Polyangium cellulosum</name>
    <dbReference type="NCBI Taxonomy" id="56"/>
    <lineage>
        <taxon>Bacteria</taxon>
        <taxon>Pseudomonadati</taxon>
        <taxon>Myxococcota</taxon>
        <taxon>Polyangia</taxon>
        <taxon>Polyangiales</taxon>
        <taxon>Polyangiaceae</taxon>
        <taxon>Sorangium</taxon>
    </lineage>
</organism>
<feature type="active site" description="For OMPdecase activity" evidence="8">
    <location>
        <position position="82"/>
    </location>
</feature>
<keyword evidence="4 7" id="KW-0665">Pyrimidine biosynthesis</keyword>
<feature type="binding site" evidence="7 9">
    <location>
        <position position="229"/>
    </location>
    <ligand>
        <name>substrate</name>
    </ligand>
</feature>
<dbReference type="InterPro" id="IPR014732">
    <property type="entry name" value="OMPdecase"/>
</dbReference>